<dbReference type="AlphaFoldDB" id="A0A6J8AUI5"/>
<proteinExistence type="predicted"/>
<evidence type="ECO:0000313" key="6">
    <source>
        <dbReference type="EMBL" id="CAC5373630.1"/>
    </source>
</evidence>
<evidence type="ECO:0000256" key="4">
    <source>
        <dbReference type="SAM" id="Coils"/>
    </source>
</evidence>
<comment type="subcellular location">
    <subcellularLocation>
        <location evidence="1">Secreted</location>
    </subcellularLocation>
</comment>
<reference evidence="6 7" key="1">
    <citation type="submission" date="2020-06" db="EMBL/GenBank/DDBJ databases">
        <authorList>
            <person name="Li R."/>
            <person name="Bekaert M."/>
        </authorList>
    </citation>
    <scope>NUCLEOTIDE SEQUENCE [LARGE SCALE GENOMIC DNA]</scope>
    <source>
        <strain evidence="7">wild</strain>
    </source>
</reference>
<gene>
    <name evidence="6" type="ORF">MCOR_11327</name>
</gene>
<dbReference type="InterPro" id="IPR008983">
    <property type="entry name" value="Tumour_necrosis_fac-like_dom"/>
</dbReference>
<name>A0A6J8AUI5_MYTCO</name>
<organism evidence="6 7">
    <name type="scientific">Mytilus coruscus</name>
    <name type="common">Sea mussel</name>
    <dbReference type="NCBI Taxonomy" id="42192"/>
    <lineage>
        <taxon>Eukaryota</taxon>
        <taxon>Metazoa</taxon>
        <taxon>Spiralia</taxon>
        <taxon>Lophotrochozoa</taxon>
        <taxon>Mollusca</taxon>
        <taxon>Bivalvia</taxon>
        <taxon>Autobranchia</taxon>
        <taxon>Pteriomorphia</taxon>
        <taxon>Mytilida</taxon>
        <taxon>Mytiloidea</taxon>
        <taxon>Mytilidae</taxon>
        <taxon>Mytilinae</taxon>
        <taxon>Mytilus</taxon>
    </lineage>
</organism>
<feature type="domain" description="C1q" evidence="5">
    <location>
        <begin position="45"/>
        <end position="181"/>
    </location>
</feature>
<keyword evidence="4" id="KW-0175">Coiled coil</keyword>
<dbReference type="Proteomes" id="UP000507470">
    <property type="component" value="Unassembled WGS sequence"/>
</dbReference>
<evidence type="ECO:0000313" key="7">
    <source>
        <dbReference type="Proteomes" id="UP000507470"/>
    </source>
</evidence>
<feature type="coiled-coil region" evidence="4">
    <location>
        <begin position="7"/>
        <end position="48"/>
    </location>
</feature>
<evidence type="ECO:0000256" key="3">
    <source>
        <dbReference type="ARBA" id="ARBA00022729"/>
    </source>
</evidence>
<dbReference type="PRINTS" id="PR00007">
    <property type="entry name" value="COMPLEMNTC1Q"/>
</dbReference>
<dbReference type="SMART" id="SM00110">
    <property type="entry name" value="C1Q"/>
    <property type="match status" value="1"/>
</dbReference>
<dbReference type="InterPro" id="IPR050822">
    <property type="entry name" value="Cerebellin_Synaptic_Org"/>
</dbReference>
<dbReference type="GO" id="GO:0005576">
    <property type="term" value="C:extracellular region"/>
    <property type="evidence" value="ECO:0007669"/>
    <property type="project" value="UniProtKB-SubCell"/>
</dbReference>
<dbReference type="PANTHER" id="PTHR22923:SF116">
    <property type="entry name" value="C1Q DOMAIN-CONTAINING PROTEIN"/>
    <property type="match status" value="1"/>
</dbReference>
<sequence>MKSIQNVTSEEAKLEILEQTVESLQVQMRNLTRSIQDISKDQKKYTENHVVFYARLSLSIHLNTYSIVKFNDIVINVGNHYNSGDGIFVAPVAGVYQFTWMTLTDSADYVYTELRVNNVVIDELVISLGSAAGTIPATRMTVCKVDKDDHVWIQTTGSGTNNYIMKTYAPSSFMGLLLFET</sequence>
<dbReference type="Pfam" id="PF00386">
    <property type="entry name" value="C1q"/>
    <property type="match status" value="1"/>
</dbReference>
<dbReference type="PROSITE" id="PS50871">
    <property type="entry name" value="C1Q"/>
    <property type="match status" value="1"/>
</dbReference>
<protein>
    <submittedName>
        <fullName evidence="6">C1QL</fullName>
    </submittedName>
</protein>
<dbReference type="SUPFAM" id="SSF49842">
    <property type="entry name" value="TNF-like"/>
    <property type="match status" value="1"/>
</dbReference>
<dbReference type="PANTHER" id="PTHR22923">
    <property type="entry name" value="CEREBELLIN-RELATED"/>
    <property type="match status" value="1"/>
</dbReference>
<keyword evidence="7" id="KW-1185">Reference proteome</keyword>
<dbReference type="OrthoDB" id="6118592at2759"/>
<evidence type="ECO:0000259" key="5">
    <source>
        <dbReference type="PROSITE" id="PS50871"/>
    </source>
</evidence>
<dbReference type="Gene3D" id="2.60.120.40">
    <property type="match status" value="1"/>
</dbReference>
<keyword evidence="2" id="KW-0964">Secreted</keyword>
<dbReference type="EMBL" id="CACVKT020001917">
    <property type="protein sequence ID" value="CAC5373630.1"/>
    <property type="molecule type" value="Genomic_DNA"/>
</dbReference>
<accession>A0A6J8AUI5</accession>
<dbReference type="InterPro" id="IPR001073">
    <property type="entry name" value="C1q_dom"/>
</dbReference>
<evidence type="ECO:0000256" key="1">
    <source>
        <dbReference type="ARBA" id="ARBA00004613"/>
    </source>
</evidence>
<evidence type="ECO:0000256" key="2">
    <source>
        <dbReference type="ARBA" id="ARBA00022525"/>
    </source>
</evidence>
<keyword evidence="3" id="KW-0732">Signal</keyword>